<organism evidence="2">
    <name type="scientific">Wolbachia endosymbiont of Aleurodicus dispersus</name>
    <dbReference type="NCBI Taxonomy" id="1288877"/>
    <lineage>
        <taxon>Bacteria</taxon>
        <taxon>Pseudomonadati</taxon>
        <taxon>Pseudomonadota</taxon>
        <taxon>Alphaproteobacteria</taxon>
        <taxon>Rickettsiales</taxon>
        <taxon>Anaplasmataceae</taxon>
        <taxon>Wolbachieae</taxon>
        <taxon>Wolbachia</taxon>
    </lineage>
</organism>
<dbReference type="NCBIfam" id="TIGR00135">
    <property type="entry name" value="gatC"/>
    <property type="match status" value="1"/>
</dbReference>
<dbReference type="GO" id="GO:0006450">
    <property type="term" value="P:regulation of translational fidelity"/>
    <property type="evidence" value="ECO:0007669"/>
    <property type="project" value="InterPro"/>
</dbReference>
<keyword evidence="2" id="KW-0808">Transferase</keyword>
<dbReference type="AlphaFoldDB" id="A0A3B0JFA7"/>
<dbReference type="PANTHER" id="PTHR15004:SF0">
    <property type="entry name" value="GLUTAMYL-TRNA(GLN) AMIDOTRANSFERASE SUBUNIT C, MITOCHONDRIAL"/>
    <property type="match status" value="1"/>
</dbReference>
<dbReference type="GO" id="GO:0070681">
    <property type="term" value="P:glutaminyl-tRNAGln biosynthesis via transamidation"/>
    <property type="evidence" value="ECO:0007669"/>
    <property type="project" value="TreeGrafter"/>
</dbReference>
<dbReference type="Pfam" id="PF02686">
    <property type="entry name" value="GatC"/>
    <property type="match status" value="1"/>
</dbReference>
<dbReference type="InterPro" id="IPR003837">
    <property type="entry name" value="GatC"/>
</dbReference>
<accession>A0A3B0JFA7</accession>
<dbReference type="PANTHER" id="PTHR15004">
    <property type="entry name" value="GLUTAMYL-TRNA(GLN) AMIDOTRANSFERASE SUBUNIT C, MITOCHONDRIAL"/>
    <property type="match status" value="1"/>
</dbReference>
<proteinExistence type="predicted"/>
<dbReference type="Gene3D" id="1.10.20.60">
    <property type="entry name" value="Glu-tRNAGln amidotransferase C subunit, N-terminal domain"/>
    <property type="match status" value="1"/>
</dbReference>
<evidence type="ECO:0000256" key="1">
    <source>
        <dbReference type="ARBA" id="ARBA00014426"/>
    </source>
</evidence>
<name>A0A3B0JFA7_9RICK</name>
<dbReference type="GO" id="GO:0016740">
    <property type="term" value="F:transferase activity"/>
    <property type="evidence" value="ECO:0007669"/>
    <property type="project" value="UniProtKB-KW"/>
</dbReference>
<protein>
    <recommendedName>
        <fullName evidence="1">Glutamyl-tRNA(Gln) amidotransferase subunit C</fullName>
    </recommendedName>
</protein>
<dbReference type="EMBL" id="OUNE01000147">
    <property type="protein sequence ID" value="SPP33294.1"/>
    <property type="molecule type" value="Genomic_DNA"/>
</dbReference>
<reference evidence="2" key="1">
    <citation type="submission" date="2018-04" db="EMBL/GenBank/DDBJ databases">
        <authorList>
            <person name="Go L.Y."/>
            <person name="Mitchell J.A."/>
        </authorList>
    </citation>
    <scope>NUCLEOTIDE SEQUENCE</scope>
    <source>
        <strain evidence="2">WBAD</strain>
    </source>
</reference>
<evidence type="ECO:0000313" key="2">
    <source>
        <dbReference type="EMBL" id="SPP33294.1"/>
    </source>
</evidence>
<keyword evidence="2" id="KW-0436">Ligase</keyword>
<dbReference type="SUPFAM" id="SSF141000">
    <property type="entry name" value="Glu-tRNAGln amidotransferase C subunit"/>
    <property type="match status" value="1"/>
</dbReference>
<dbReference type="InterPro" id="IPR036113">
    <property type="entry name" value="Asp/Glu-ADT_sf_sub_c"/>
</dbReference>
<sequence length="117" mass="13485">MPASSTEDVITSLIEFANKRKITITKEEMLKTAQLVRIKLSDDEIQYYSKELTMLDWIHDTLLKVNTEGVSPMRYGTIDKDVHVRDDIINSQNIKEEILSNTKSEHGYFVVPKVIND</sequence>
<gene>
    <name evidence="2" type="primary">gatC</name>
    <name evidence="2" type="ORF">WBAD_0868</name>
</gene>
<dbReference type="GO" id="GO:0016874">
    <property type="term" value="F:ligase activity"/>
    <property type="evidence" value="ECO:0007669"/>
    <property type="project" value="UniProtKB-KW"/>
</dbReference>